<evidence type="ECO:0000313" key="1">
    <source>
        <dbReference type="EMBL" id="QPC84210.1"/>
    </source>
</evidence>
<sequence length="322" mass="36151">MDAPDTRAITIVDIPLIRRLSNRGTVLDSERGLTRDARGANSALLSSILFPRGLYTLVAKNDQQQVVGQFRYNSDDTCAHIVYLAPSLEDEADNTILLHILDAMTQEAGKHGAHALLAEVEPSNSLFETFRNARFAPYTRQMIWRHDPIHIKREDCDLKLVEVGEDDQISIASLMGNIVPKMLQQFAVPFADMRGLIYRQAERVVAYVAYSEGENGVYILPFIDTDAVPDARNIIKATIAQTSRARRVPVYVCVRSYQEWLSETLLNIEFEPWIEQAVMVKHIAAGVRHPGFRRVSLTHTEVAKPAVPALCSVPAYHDEELT</sequence>
<dbReference type="EMBL" id="CP062983">
    <property type="protein sequence ID" value="QPC84210.1"/>
    <property type="molecule type" value="Genomic_DNA"/>
</dbReference>
<keyword evidence="2" id="KW-1185">Reference proteome</keyword>
<dbReference type="KEGG" id="pmet:G4Y79_07510"/>
<proteinExistence type="predicted"/>
<dbReference type="Proteomes" id="UP000594468">
    <property type="component" value="Chromosome"/>
</dbReference>
<gene>
    <name evidence="1" type="ORF">G4Y79_07510</name>
</gene>
<protein>
    <recommendedName>
        <fullName evidence="3">N-acetyltransferase domain-containing protein</fullName>
    </recommendedName>
</protein>
<accession>A0A7S8IF04</accession>
<dbReference type="InterPro" id="IPR016181">
    <property type="entry name" value="Acyl_CoA_acyltransferase"/>
</dbReference>
<reference evidence="1 2" key="1">
    <citation type="submission" date="2020-02" db="EMBL/GenBank/DDBJ databases">
        <authorList>
            <person name="Zheng R.K."/>
            <person name="Sun C.M."/>
        </authorList>
    </citation>
    <scope>NUCLEOTIDE SEQUENCE [LARGE SCALE GENOMIC DNA]</scope>
    <source>
        <strain evidence="2">rifampicinis</strain>
    </source>
</reference>
<evidence type="ECO:0000313" key="2">
    <source>
        <dbReference type="Proteomes" id="UP000594468"/>
    </source>
</evidence>
<evidence type="ECO:0008006" key="3">
    <source>
        <dbReference type="Google" id="ProtNLM"/>
    </source>
</evidence>
<dbReference type="AlphaFoldDB" id="A0A7S8IF04"/>
<name>A0A7S8IF04_9CHLR</name>
<organism evidence="1 2">
    <name type="scientific">Phototrophicus methaneseepsis</name>
    <dbReference type="NCBI Taxonomy" id="2710758"/>
    <lineage>
        <taxon>Bacteria</taxon>
        <taxon>Bacillati</taxon>
        <taxon>Chloroflexota</taxon>
        <taxon>Candidatus Thermofontia</taxon>
        <taxon>Phototrophicales</taxon>
        <taxon>Phototrophicaceae</taxon>
        <taxon>Phototrophicus</taxon>
    </lineage>
</organism>
<dbReference type="RefSeq" id="WP_195172274.1">
    <property type="nucleotide sequence ID" value="NZ_CP062983.1"/>
</dbReference>
<dbReference type="SUPFAM" id="SSF55729">
    <property type="entry name" value="Acyl-CoA N-acyltransferases (Nat)"/>
    <property type="match status" value="1"/>
</dbReference>